<evidence type="ECO:0000313" key="3">
    <source>
        <dbReference type="Proteomes" id="UP000298030"/>
    </source>
</evidence>
<protein>
    <recommendedName>
        <fullName evidence="1">F-box domain-containing protein</fullName>
    </recommendedName>
</protein>
<evidence type="ECO:0000313" key="2">
    <source>
        <dbReference type="EMBL" id="TEB24965.1"/>
    </source>
</evidence>
<organism evidence="2 3">
    <name type="scientific">Coprinellus micaceus</name>
    <name type="common">Glistening ink-cap mushroom</name>
    <name type="synonym">Coprinus micaceus</name>
    <dbReference type="NCBI Taxonomy" id="71717"/>
    <lineage>
        <taxon>Eukaryota</taxon>
        <taxon>Fungi</taxon>
        <taxon>Dikarya</taxon>
        <taxon>Basidiomycota</taxon>
        <taxon>Agaricomycotina</taxon>
        <taxon>Agaricomycetes</taxon>
        <taxon>Agaricomycetidae</taxon>
        <taxon>Agaricales</taxon>
        <taxon>Agaricineae</taxon>
        <taxon>Psathyrellaceae</taxon>
        <taxon>Coprinellus</taxon>
    </lineage>
</organism>
<dbReference type="PROSITE" id="PS50181">
    <property type="entry name" value="FBOX"/>
    <property type="match status" value="1"/>
</dbReference>
<dbReference type="SUPFAM" id="SSF81383">
    <property type="entry name" value="F-box domain"/>
    <property type="match status" value="1"/>
</dbReference>
<comment type="caution">
    <text evidence="2">The sequence shown here is derived from an EMBL/GenBank/DDBJ whole genome shotgun (WGS) entry which is preliminary data.</text>
</comment>
<accession>A0A4Y7SSY0</accession>
<dbReference type="InterPro" id="IPR032675">
    <property type="entry name" value="LRR_dom_sf"/>
</dbReference>
<feature type="domain" description="F-box" evidence="1">
    <location>
        <begin position="1"/>
        <end position="43"/>
    </location>
</feature>
<dbReference type="InterPro" id="IPR036047">
    <property type="entry name" value="F-box-like_dom_sf"/>
</dbReference>
<proteinExistence type="predicted"/>
<reference evidence="2 3" key="1">
    <citation type="journal article" date="2019" name="Nat. Ecol. Evol.">
        <title>Megaphylogeny resolves global patterns of mushroom evolution.</title>
        <authorList>
            <person name="Varga T."/>
            <person name="Krizsan K."/>
            <person name="Foldi C."/>
            <person name="Dima B."/>
            <person name="Sanchez-Garcia M."/>
            <person name="Sanchez-Ramirez S."/>
            <person name="Szollosi G.J."/>
            <person name="Szarkandi J.G."/>
            <person name="Papp V."/>
            <person name="Albert L."/>
            <person name="Andreopoulos W."/>
            <person name="Angelini C."/>
            <person name="Antonin V."/>
            <person name="Barry K.W."/>
            <person name="Bougher N.L."/>
            <person name="Buchanan P."/>
            <person name="Buyck B."/>
            <person name="Bense V."/>
            <person name="Catcheside P."/>
            <person name="Chovatia M."/>
            <person name="Cooper J."/>
            <person name="Damon W."/>
            <person name="Desjardin D."/>
            <person name="Finy P."/>
            <person name="Geml J."/>
            <person name="Haridas S."/>
            <person name="Hughes K."/>
            <person name="Justo A."/>
            <person name="Karasinski D."/>
            <person name="Kautmanova I."/>
            <person name="Kiss B."/>
            <person name="Kocsube S."/>
            <person name="Kotiranta H."/>
            <person name="LaButti K.M."/>
            <person name="Lechner B.E."/>
            <person name="Liimatainen K."/>
            <person name="Lipzen A."/>
            <person name="Lukacs Z."/>
            <person name="Mihaltcheva S."/>
            <person name="Morgado L.N."/>
            <person name="Niskanen T."/>
            <person name="Noordeloos M.E."/>
            <person name="Ohm R.A."/>
            <person name="Ortiz-Santana B."/>
            <person name="Ovrebo C."/>
            <person name="Racz N."/>
            <person name="Riley R."/>
            <person name="Savchenko A."/>
            <person name="Shiryaev A."/>
            <person name="Soop K."/>
            <person name="Spirin V."/>
            <person name="Szebenyi C."/>
            <person name="Tomsovsky M."/>
            <person name="Tulloss R.E."/>
            <person name="Uehling J."/>
            <person name="Grigoriev I.V."/>
            <person name="Vagvolgyi C."/>
            <person name="Papp T."/>
            <person name="Martin F.M."/>
            <person name="Miettinen O."/>
            <person name="Hibbett D.S."/>
            <person name="Nagy L.G."/>
        </authorList>
    </citation>
    <scope>NUCLEOTIDE SEQUENCE [LARGE SCALE GENOMIC DNA]</scope>
    <source>
        <strain evidence="2 3">FP101781</strain>
    </source>
</reference>
<dbReference type="Proteomes" id="UP000298030">
    <property type="component" value="Unassembled WGS sequence"/>
</dbReference>
<dbReference type="OrthoDB" id="3039255at2759"/>
<dbReference type="AlphaFoldDB" id="A0A4Y7SSY0"/>
<dbReference type="SUPFAM" id="SSF52047">
    <property type="entry name" value="RNI-like"/>
    <property type="match status" value="1"/>
</dbReference>
<keyword evidence="3" id="KW-1185">Reference proteome</keyword>
<sequence>MSSLPFDIWAHIAKRLPSDSLCKLYGVNKALFKLGLDERYRHLELVSRDASEANHKLNRLQNDQFRAEKVREFTLALHWAEGWLSGYEDYDWRVAMQKNGFEGLYHGPRKKVKRWSSKKKGPYPEEAELRLMLLQKSLDTLLSLPNIHRCTITDRDRDENEFTLPTTAIPFVSAAWRASSTTLQYLHLDILAEMLEDVLSPDLTFESLKRLEVDLSILYRSTDTMGIISSTLVPFINRHHHLLQTFAFRTKEHLPLKQMFAQLELMPHLRSLTVSHGYVSTRQTDTSGLRDFLAKHAEALRTLSLSFHALGTNLVLDPSMTGWSEQPFLRVPYEALSKLSFQFFDFPEGFEDQLPRILDGFWNKSVKSLQLRMNSSDHNLKTEDIRKVFGKVPEEVKLEALSLKVNRLNLDFFDTLSDLLPHLIELELEIPFDEQSTSLTLNNSEDRKFDIDMLKQRYGKRWSLNHFTVFKYVNQTSLLGRTSFTE</sequence>
<dbReference type="Gene3D" id="3.80.10.10">
    <property type="entry name" value="Ribonuclease Inhibitor"/>
    <property type="match status" value="1"/>
</dbReference>
<gene>
    <name evidence="2" type="ORF">FA13DRAFT_1738775</name>
</gene>
<dbReference type="InterPro" id="IPR001810">
    <property type="entry name" value="F-box_dom"/>
</dbReference>
<evidence type="ECO:0000259" key="1">
    <source>
        <dbReference type="PROSITE" id="PS50181"/>
    </source>
</evidence>
<dbReference type="EMBL" id="QPFP01000061">
    <property type="protein sequence ID" value="TEB24965.1"/>
    <property type="molecule type" value="Genomic_DNA"/>
</dbReference>
<name>A0A4Y7SSY0_COPMI</name>